<dbReference type="Proteomes" id="UP000018766">
    <property type="component" value="Unassembled WGS sequence"/>
</dbReference>
<dbReference type="OrthoDB" id="8665387at2"/>
<sequence>MLWAMLVLFSVRSLVPIGFMPSQNSHDEQIRLEICLPSGHKAYTWINLNDNSTNQDLTNATSSDLEGIVASDKADVYTCAFFSINHMGMASGWGYNPLALIDSSFLSDVLAQYSQIFPKQYLGPPLGSRAPPMSAWVSLTSPQALSESSCLLCDSDTTIRIGLDRFAFSSNLAYHHIQS</sequence>
<proteinExistence type="predicted"/>
<dbReference type="AlphaFoldDB" id="V8G3D4"/>
<keyword evidence="2" id="KW-1185">Reference proteome</keyword>
<dbReference type="EMBL" id="AYSV01000088">
    <property type="protein sequence ID" value="ETD70606.1"/>
    <property type="molecule type" value="Genomic_DNA"/>
</dbReference>
<organism evidence="1 2">
    <name type="scientific">Pelistega indica</name>
    <dbReference type="NCBI Taxonomy" id="1414851"/>
    <lineage>
        <taxon>Bacteria</taxon>
        <taxon>Pseudomonadati</taxon>
        <taxon>Pseudomonadota</taxon>
        <taxon>Betaproteobacteria</taxon>
        <taxon>Burkholderiales</taxon>
        <taxon>Alcaligenaceae</taxon>
        <taxon>Pelistega</taxon>
    </lineage>
</organism>
<dbReference type="PATRIC" id="fig|1414851.3.peg.1582"/>
<protein>
    <submittedName>
        <fullName evidence="1">Uncharacterized protein</fullName>
    </submittedName>
</protein>
<evidence type="ECO:0000313" key="1">
    <source>
        <dbReference type="EMBL" id="ETD70606.1"/>
    </source>
</evidence>
<comment type="caution">
    <text evidence="1">The sequence shown here is derived from an EMBL/GenBank/DDBJ whole genome shotgun (WGS) entry which is preliminary data.</text>
</comment>
<name>V8G3D4_9BURK</name>
<reference evidence="1 2" key="1">
    <citation type="submission" date="2013-11" db="EMBL/GenBank/DDBJ databases">
        <title>Genomic analysis of Pelistega sp. HM-7.</title>
        <authorList>
            <person name="Kumbhare S.V."/>
            <person name="Shetty S.A."/>
            <person name="Sharma O."/>
            <person name="Dhotre D.P."/>
        </authorList>
    </citation>
    <scope>NUCLEOTIDE SEQUENCE [LARGE SCALE GENOMIC DNA]</scope>
    <source>
        <strain evidence="1 2">HM-7</strain>
    </source>
</reference>
<evidence type="ECO:0000313" key="2">
    <source>
        <dbReference type="Proteomes" id="UP000018766"/>
    </source>
</evidence>
<dbReference type="RefSeq" id="WP_023951373.1">
    <property type="nucleotide sequence ID" value="NZ_AYSV01000088.1"/>
</dbReference>
<accession>V8G3D4</accession>
<gene>
    <name evidence="1" type="ORF">V757_07675</name>
</gene>